<dbReference type="InterPro" id="IPR002546">
    <property type="entry name" value="MyoD_N"/>
</dbReference>
<evidence type="ECO:0000256" key="6">
    <source>
        <dbReference type="ARBA" id="ARBA00023125"/>
    </source>
</evidence>
<dbReference type="GO" id="GO:0007517">
    <property type="term" value="P:muscle organ development"/>
    <property type="evidence" value="ECO:0007669"/>
    <property type="project" value="UniProtKB-KW"/>
</dbReference>
<evidence type="ECO:0000259" key="11">
    <source>
        <dbReference type="PROSITE" id="PS50888"/>
    </source>
</evidence>
<keyword evidence="7" id="KW-0010">Activator</keyword>
<dbReference type="GO" id="GO:0030154">
    <property type="term" value="P:cell differentiation"/>
    <property type="evidence" value="ECO:0007669"/>
    <property type="project" value="UniProtKB-KW"/>
</dbReference>
<dbReference type="Pfam" id="PF01586">
    <property type="entry name" value="Basic"/>
    <property type="match status" value="1"/>
</dbReference>
<evidence type="ECO:0000313" key="12">
    <source>
        <dbReference type="Ensembl" id="ENSXETP00000113759"/>
    </source>
</evidence>
<dbReference type="GeneTree" id="ENSGT00950000182959"/>
<evidence type="ECO:0000256" key="4">
    <source>
        <dbReference type="ARBA" id="ARBA00022782"/>
    </source>
</evidence>
<dbReference type="InterPro" id="IPR011598">
    <property type="entry name" value="bHLH_dom"/>
</dbReference>
<reference evidence="12" key="2">
    <citation type="submission" date="2021-03" db="UniProtKB">
        <authorList>
            <consortium name="Ensembl"/>
        </authorList>
    </citation>
    <scope>IDENTIFICATION</scope>
</reference>
<keyword evidence="5" id="KW-0805">Transcription regulation</keyword>
<dbReference type="Pfam" id="PF12232">
    <property type="entry name" value="Myf5"/>
    <property type="match status" value="1"/>
</dbReference>
<keyword evidence="8" id="KW-0804">Transcription</keyword>
<keyword evidence="3" id="KW-0517">Myogenesis</keyword>
<dbReference type="GO" id="GO:0003677">
    <property type="term" value="F:DNA binding"/>
    <property type="evidence" value="ECO:0007669"/>
    <property type="project" value="UniProtKB-KW"/>
</dbReference>
<dbReference type="GO" id="GO:0006355">
    <property type="term" value="P:regulation of DNA-templated transcription"/>
    <property type="evidence" value="ECO:0007669"/>
    <property type="project" value="InterPro"/>
</dbReference>
<proteinExistence type="predicted"/>
<dbReference type="InParanoid" id="A0A803K099"/>
<dbReference type="Gene3D" id="4.10.280.10">
    <property type="entry name" value="Helix-loop-helix DNA-binding domain"/>
    <property type="match status" value="1"/>
</dbReference>
<comment type="subcellular location">
    <subcellularLocation>
        <location evidence="1">Nucleus</location>
    </subcellularLocation>
</comment>
<accession>A0A803K099</accession>
<dbReference type="PANTHER" id="PTHR11534">
    <property type="entry name" value="MYOGENIC FACTOR"/>
    <property type="match status" value="1"/>
</dbReference>
<evidence type="ECO:0000256" key="10">
    <source>
        <dbReference type="RuleBase" id="RU003428"/>
    </source>
</evidence>
<dbReference type="InterPro" id="IPR039704">
    <property type="entry name" value="Myogenic_factor"/>
</dbReference>
<feature type="domain" description="BHLH" evidence="11">
    <location>
        <begin position="95"/>
        <end position="146"/>
    </location>
</feature>
<dbReference type="InterPro" id="IPR036638">
    <property type="entry name" value="HLH_DNA-bd_sf"/>
</dbReference>
<keyword evidence="9 10" id="KW-0539">Nucleus</keyword>
<dbReference type="SMART" id="SM00520">
    <property type="entry name" value="BASIC"/>
    <property type="match status" value="1"/>
</dbReference>
<dbReference type="Pfam" id="PF00010">
    <property type="entry name" value="HLH"/>
    <property type="match status" value="1"/>
</dbReference>
<keyword evidence="2" id="KW-0217">Developmental protein</keyword>
<dbReference type="AlphaFoldDB" id="A0A803K099"/>
<dbReference type="SUPFAM" id="SSF47459">
    <property type="entry name" value="HLH, helix-loop-helix DNA-binding domain"/>
    <property type="match status" value="1"/>
</dbReference>
<name>A0A803K099_XENTR</name>
<keyword evidence="4" id="KW-0221">Differentiation</keyword>
<dbReference type="CDD" id="cd18936">
    <property type="entry name" value="bHLH_TS_MYOD1_Myf3"/>
    <property type="match status" value="1"/>
</dbReference>
<keyword evidence="6 10" id="KW-0238">DNA-binding</keyword>
<dbReference type="SMART" id="SM00353">
    <property type="entry name" value="HLH"/>
    <property type="match status" value="1"/>
</dbReference>
<dbReference type="Ensembl" id="ENSXETT00000119081">
    <property type="protein sequence ID" value="ENSXETP00000113759"/>
    <property type="gene ID" value="ENSXETG00000046866"/>
</dbReference>
<evidence type="ECO:0000256" key="9">
    <source>
        <dbReference type="ARBA" id="ARBA00023242"/>
    </source>
</evidence>
<organism evidence="12">
    <name type="scientific">Xenopus tropicalis</name>
    <name type="common">Western clawed frog</name>
    <name type="synonym">Silurana tropicalis</name>
    <dbReference type="NCBI Taxonomy" id="8364"/>
    <lineage>
        <taxon>Eukaryota</taxon>
        <taxon>Metazoa</taxon>
        <taxon>Chordata</taxon>
        <taxon>Craniata</taxon>
        <taxon>Vertebrata</taxon>
        <taxon>Euteleostomi</taxon>
        <taxon>Amphibia</taxon>
        <taxon>Batrachia</taxon>
        <taxon>Anura</taxon>
        <taxon>Pipoidea</taxon>
        <taxon>Pipidae</taxon>
        <taxon>Xenopodinae</taxon>
        <taxon>Xenopus</taxon>
        <taxon>Silurana</taxon>
    </lineage>
</organism>
<reference evidence="12" key="1">
    <citation type="journal article" date="2010" name="Science">
        <title>The genome of the Western clawed frog Xenopus tropicalis.</title>
        <authorList>
            <person name="Hellsten U."/>
            <person name="Harland R.M."/>
            <person name="Gilchrist M.J."/>
            <person name="Hendrix D."/>
            <person name="Jurka J."/>
            <person name="Kapitonov V."/>
            <person name="Ovcharenko I."/>
            <person name="Putnam N.H."/>
            <person name="Shu S."/>
            <person name="Taher L."/>
            <person name="Blitz I.L."/>
            <person name="Blumberg B."/>
            <person name="Dichmann D.S."/>
            <person name="Dubchak I."/>
            <person name="Amaya E."/>
            <person name="Detter J.C."/>
            <person name="Fletcher R."/>
            <person name="Gerhard D.S."/>
            <person name="Goodstein D."/>
            <person name="Graves T."/>
            <person name="Grigoriev I.V."/>
            <person name="Grimwood J."/>
            <person name="Kawashima T."/>
            <person name="Lindquist E."/>
            <person name="Lucas S.M."/>
            <person name="Mead P.E."/>
            <person name="Mitros T."/>
            <person name="Ogino H."/>
            <person name="Ohta Y."/>
            <person name="Poliakov A.V."/>
            <person name="Pollet N."/>
            <person name="Robert J."/>
            <person name="Salamov A."/>
            <person name="Sater A.K."/>
            <person name="Schmutz J."/>
            <person name="Terry A."/>
            <person name="Vize P.D."/>
            <person name="Warren W.C."/>
            <person name="Wells D."/>
            <person name="Wills A."/>
            <person name="Wilson R.K."/>
            <person name="Zimmerman L.B."/>
            <person name="Zorn A.M."/>
            <person name="Grainger R."/>
            <person name="Grammer T."/>
            <person name="Khokha M.K."/>
            <person name="Richardson P.M."/>
            <person name="Rokhsar D.S."/>
        </authorList>
    </citation>
    <scope>NUCLEOTIDE SEQUENCE [LARGE SCALE GENOMIC DNA]</scope>
    <source>
        <strain evidence="12">Nigerian</strain>
    </source>
</reference>
<comment type="subunit">
    <text evidence="10">Efficient DNA binding requires dimerization with another bHLH protein.</text>
</comment>
<dbReference type="GO" id="GO:0005634">
    <property type="term" value="C:nucleus"/>
    <property type="evidence" value="ECO:0007669"/>
    <property type="project" value="UniProtKB-SubCell"/>
</dbReference>
<evidence type="ECO:0000256" key="5">
    <source>
        <dbReference type="ARBA" id="ARBA00023015"/>
    </source>
</evidence>
<dbReference type="PROSITE" id="PS50888">
    <property type="entry name" value="BHLH"/>
    <property type="match status" value="1"/>
</dbReference>
<evidence type="ECO:0000256" key="3">
    <source>
        <dbReference type="ARBA" id="ARBA00022541"/>
    </source>
</evidence>
<evidence type="ECO:0000256" key="2">
    <source>
        <dbReference type="ARBA" id="ARBA00022473"/>
    </source>
</evidence>
<dbReference type="PANTHER" id="PTHR11534:SF2">
    <property type="entry name" value="MYOBLAST DETERMINATION PROTEIN 1"/>
    <property type="match status" value="1"/>
</dbReference>
<sequence length="477" mass="52107">MELLPPPLRDMEVTEGSLCSFPTPDDFYDDPCFNTSDMSFFEDLDPRLVHVALLKPEDPHHNEDEHVRAPSGHHQAGRCLLWACKACKRKTTNADRRKAATMRERRRLSKVNEAFETLKRCTSTNPNQRLPKVEILRNAIRYIESLQSLLRGQEESFYPVLEHYSGDSDASSPRSNCSDGMVSGPVPWHCQSSFSPYSVCSVPPNSLALPVFLQPILSLLSTPKLPGTATLPSAHTQPAQYPQTPWHCQSSFSPYSACSVPPDSLALPVFLQPILSLLSTPKLPGTASLPSAHTQPAQYPQTPWHCQSSFSPYSACSVPPNSLALPVFLQPILSLLSTPKLTGTATLPSAHTQPAQYPQTPWHCQSSFSPYSACSVPPNSLALPVFLQPILSLLSTPKLTGTASLPSAHTQPAQYPQTPWHCQSSFSPYSACSVPPNSLALPVFLQPILSLLSTPKLPGTATLPSAHTQPAQYPQTH</sequence>
<protein>
    <recommendedName>
        <fullName evidence="10">Myogenic factor</fullName>
    </recommendedName>
</protein>
<evidence type="ECO:0000256" key="7">
    <source>
        <dbReference type="ARBA" id="ARBA00023159"/>
    </source>
</evidence>
<evidence type="ECO:0000256" key="1">
    <source>
        <dbReference type="ARBA" id="ARBA00004123"/>
    </source>
</evidence>
<evidence type="ECO:0000256" key="8">
    <source>
        <dbReference type="ARBA" id="ARBA00023163"/>
    </source>
</evidence>
<dbReference type="GO" id="GO:0046983">
    <property type="term" value="F:protein dimerization activity"/>
    <property type="evidence" value="ECO:0007669"/>
    <property type="project" value="InterPro"/>
</dbReference>
<dbReference type="FunFam" id="4.10.280.10:FF:000005">
    <property type="entry name" value="Myogenic factor"/>
    <property type="match status" value="1"/>
</dbReference>
<dbReference type="InterPro" id="IPR022032">
    <property type="entry name" value="Myf5"/>
</dbReference>